<comment type="caution">
    <text evidence="1">The sequence shown here is derived from an EMBL/GenBank/DDBJ whole genome shotgun (WGS) entry which is preliminary data.</text>
</comment>
<sequence length="117" mass="12972">MAIDKPVHWIGSSKRDYLAFPDPVQGEMGYALGVAQLGSKHPSAKPWKGEGPGVFELVESFDGNAYRAVYTVRFEDTIYVLHAFQKKSPSGIRTAASDVDLVSARLKLALADYERRR</sequence>
<accession>A0A933L2M0</accession>
<organism evidence="1 2">
    <name type="scientific">Devosia nanyangense</name>
    <dbReference type="NCBI Taxonomy" id="1228055"/>
    <lineage>
        <taxon>Bacteria</taxon>
        <taxon>Pseudomonadati</taxon>
        <taxon>Pseudomonadota</taxon>
        <taxon>Alphaproteobacteria</taxon>
        <taxon>Hyphomicrobiales</taxon>
        <taxon>Devosiaceae</taxon>
        <taxon>Devosia</taxon>
    </lineage>
</organism>
<dbReference type="Pfam" id="PF05973">
    <property type="entry name" value="Gp49"/>
    <property type="match status" value="1"/>
</dbReference>
<dbReference type="AlphaFoldDB" id="A0A933L2M0"/>
<gene>
    <name evidence="1" type="ORF">HY834_15375</name>
</gene>
<name>A0A933L2M0_9HYPH</name>
<evidence type="ECO:0000313" key="1">
    <source>
        <dbReference type="EMBL" id="MBI4923124.1"/>
    </source>
</evidence>
<proteinExistence type="predicted"/>
<dbReference type="Proteomes" id="UP000782610">
    <property type="component" value="Unassembled WGS sequence"/>
</dbReference>
<protein>
    <submittedName>
        <fullName evidence="1">Type II toxin-antitoxin system RelE/ParE family toxin</fullName>
    </submittedName>
</protein>
<evidence type="ECO:0000313" key="2">
    <source>
        <dbReference type="Proteomes" id="UP000782610"/>
    </source>
</evidence>
<dbReference type="EMBL" id="JACRAF010000044">
    <property type="protein sequence ID" value="MBI4923124.1"/>
    <property type="molecule type" value="Genomic_DNA"/>
</dbReference>
<reference evidence="1" key="1">
    <citation type="submission" date="2020-07" db="EMBL/GenBank/DDBJ databases">
        <title>Huge and variable diversity of episymbiotic CPR bacteria and DPANN archaea in groundwater ecosystems.</title>
        <authorList>
            <person name="He C.Y."/>
            <person name="Keren R."/>
            <person name="Whittaker M."/>
            <person name="Farag I.F."/>
            <person name="Doudna J."/>
            <person name="Cate J.H.D."/>
            <person name="Banfield J.F."/>
        </authorList>
    </citation>
    <scope>NUCLEOTIDE SEQUENCE</scope>
    <source>
        <strain evidence="1">NC_groundwater_1586_Pr3_B-0.1um_66_15</strain>
    </source>
</reference>
<dbReference type="InterPro" id="IPR009241">
    <property type="entry name" value="HigB-like"/>
</dbReference>